<evidence type="ECO:0000256" key="1">
    <source>
        <dbReference type="ARBA" id="ARBA00004123"/>
    </source>
</evidence>
<gene>
    <name evidence="7" type="ORF">ADUPG1_013124</name>
</gene>
<evidence type="ECO:0000256" key="4">
    <source>
        <dbReference type="ARBA" id="ARBA00023242"/>
    </source>
</evidence>
<evidence type="ECO:0000256" key="5">
    <source>
        <dbReference type="RuleBase" id="RU364132"/>
    </source>
</evidence>
<name>A0ABQ5K1U5_9EUKA</name>
<organism evidence="7 8">
    <name type="scientific">Aduncisulcus paluster</name>
    <dbReference type="NCBI Taxonomy" id="2918883"/>
    <lineage>
        <taxon>Eukaryota</taxon>
        <taxon>Metamonada</taxon>
        <taxon>Carpediemonas-like organisms</taxon>
        <taxon>Aduncisulcus</taxon>
    </lineage>
</organism>
<comment type="similarity">
    <text evidence="2 5">Belongs to the RRS1 family.</text>
</comment>
<evidence type="ECO:0000313" key="7">
    <source>
        <dbReference type="EMBL" id="GKT25721.1"/>
    </source>
</evidence>
<dbReference type="InterPro" id="IPR007023">
    <property type="entry name" value="Ribosom_reg"/>
</dbReference>
<keyword evidence="8" id="KW-1185">Reference proteome</keyword>
<dbReference type="EMBL" id="BQXS01012608">
    <property type="protein sequence ID" value="GKT25721.1"/>
    <property type="molecule type" value="Genomic_DNA"/>
</dbReference>
<evidence type="ECO:0000313" key="8">
    <source>
        <dbReference type="Proteomes" id="UP001057375"/>
    </source>
</evidence>
<protein>
    <recommendedName>
        <fullName evidence="5">Ribosome biogenesis regulatory protein</fullName>
    </recommendedName>
</protein>
<reference evidence="7" key="1">
    <citation type="submission" date="2022-03" db="EMBL/GenBank/DDBJ databases">
        <title>Draft genome sequence of Aduncisulcus paluster, a free-living microaerophilic Fornicata.</title>
        <authorList>
            <person name="Yuyama I."/>
            <person name="Kume K."/>
            <person name="Tamura T."/>
            <person name="Inagaki Y."/>
            <person name="Hashimoto T."/>
        </authorList>
    </citation>
    <scope>NUCLEOTIDE SEQUENCE</scope>
    <source>
        <strain evidence="7">NY0171</strain>
    </source>
</reference>
<accession>A0ABQ5K1U5</accession>
<comment type="caution">
    <text evidence="7">The sequence shown here is derived from an EMBL/GenBank/DDBJ whole genome shotgun (WGS) entry which is preliminary data.</text>
</comment>
<comment type="subcellular location">
    <subcellularLocation>
        <location evidence="1 5">Nucleus</location>
    </subcellularLocation>
</comment>
<comment type="function">
    <text evidence="5">Involved in ribosomal large subunit assembly.</text>
</comment>
<dbReference type="Pfam" id="PF04939">
    <property type="entry name" value="RRS1"/>
    <property type="match status" value="1"/>
</dbReference>
<keyword evidence="3 5" id="KW-0690">Ribosome biogenesis</keyword>
<feature type="compositionally biased region" description="Basic and acidic residues" evidence="6">
    <location>
        <begin position="156"/>
        <end position="175"/>
    </location>
</feature>
<evidence type="ECO:0000256" key="6">
    <source>
        <dbReference type="SAM" id="MobiDB-lite"/>
    </source>
</evidence>
<dbReference type="Proteomes" id="UP001057375">
    <property type="component" value="Unassembled WGS sequence"/>
</dbReference>
<keyword evidence="4 5" id="KW-0539">Nucleus</keyword>
<sequence length="208" mass="24122">MVKLEDIIGKEEEESPIKDSIKMDLFHLTAVDNDPVDLEKIDQISAENVQILIKSIFSLPREDDPELGHLCLLPKSRTKLPRDKMPPPPKVETPWEKFAKERGIKSNKKRDKLVFEQMSGEYKPRFGKNKALKGIEALPIVEAKKGVDDFDGAIDPWKRGKQEKKKMIQKQDKRERTNKRRAAAARQEYLQDVMKGRVKRRATHKKKK</sequence>
<proteinExistence type="inferred from homology"/>
<evidence type="ECO:0000256" key="3">
    <source>
        <dbReference type="ARBA" id="ARBA00022517"/>
    </source>
</evidence>
<evidence type="ECO:0000256" key="2">
    <source>
        <dbReference type="ARBA" id="ARBA00010077"/>
    </source>
</evidence>
<feature type="region of interest" description="Disordered" evidence="6">
    <location>
        <begin position="151"/>
        <end position="184"/>
    </location>
</feature>